<protein>
    <submittedName>
        <fullName evidence="1">Uncharacterized protein</fullName>
    </submittedName>
</protein>
<keyword evidence="2" id="KW-1185">Reference proteome</keyword>
<organism evidence="1 2">
    <name type="scientific">Opisthorchis viverrini</name>
    <name type="common">Southeast Asian liver fluke</name>
    <dbReference type="NCBI Taxonomy" id="6198"/>
    <lineage>
        <taxon>Eukaryota</taxon>
        <taxon>Metazoa</taxon>
        <taxon>Spiralia</taxon>
        <taxon>Lophotrochozoa</taxon>
        <taxon>Platyhelminthes</taxon>
        <taxon>Trematoda</taxon>
        <taxon>Digenea</taxon>
        <taxon>Opisthorchiida</taxon>
        <taxon>Opisthorchiata</taxon>
        <taxon>Opisthorchiidae</taxon>
        <taxon>Opisthorchis</taxon>
    </lineage>
</organism>
<reference evidence="1 2" key="1">
    <citation type="submission" date="2013-11" db="EMBL/GenBank/DDBJ databases">
        <title>Opisthorchis viverrini - life in the bile duct.</title>
        <authorList>
            <person name="Young N.D."/>
            <person name="Nagarajan N."/>
            <person name="Lin S.J."/>
            <person name="Korhonen P.K."/>
            <person name="Jex A.R."/>
            <person name="Hall R.S."/>
            <person name="Safavi-Hemami H."/>
            <person name="Kaewkong W."/>
            <person name="Bertrand D."/>
            <person name="Gao S."/>
            <person name="Seet Q."/>
            <person name="Wongkham S."/>
            <person name="Teh B.T."/>
            <person name="Wongkham C."/>
            <person name="Intapan P.M."/>
            <person name="Maleewong W."/>
            <person name="Yang X."/>
            <person name="Hu M."/>
            <person name="Wang Z."/>
            <person name="Hofmann A."/>
            <person name="Sternberg P.W."/>
            <person name="Tan P."/>
            <person name="Wang J."/>
            <person name="Gasser R.B."/>
        </authorList>
    </citation>
    <scope>NUCLEOTIDE SEQUENCE [LARGE SCALE GENOMIC DNA]</scope>
</reference>
<proteinExistence type="predicted"/>
<sequence>MTVCHWVETVRKLCSTDVVGMLSVIFGNRSRVFAWHATNLNMVACPVTSAAVSGATFSDANQKSSEPHGTKWVERKYKFLVRKSHFYAKFRV</sequence>
<evidence type="ECO:0000313" key="2">
    <source>
        <dbReference type="Proteomes" id="UP000054324"/>
    </source>
</evidence>
<accession>A0A074YX79</accession>
<name>A0A074YX79_OPIVI</name>
<dbReference type="RefSeq" id="XP_009177004.1">
    <property type="nucleotide sequence ID" value="XM_009178740.1"/>
</dbReference>
<dbReference type="EMBL" id="KL597272">
    <property type="protein sequence ID" value="KER19248.1"/>
    <property type="molecule type" value="Genomic_DNA"/>
</dbReference>
<dbReference type="Proteomes" id="UP000054324">
    <property type="component" value="Unassembled WGS sequence"/>
</dbReference>
<dbReference type="GeneID" id="20326084"/>
<evidence type="ECO:0000313" key="1">
    <source>
        <dbReference type="EMBL" id="KER19248.1"/>
    </source>
</evidence>
<gene>
    <name evidence="1" type="ORF">T265_11916</name>
</gene>
<dbReference type="AlphaFoldDB" id="A0A074YX79"/>
<dbReference type="CTD" id="20326084"/>
<dbReference type="KEGG" id="ovi:T265_11916"/>